<keyword evidence="2" id="KW-0812">Transmembrane</keyword>
<comment type="caution">
    <text evidence="3">The sequence shown here is derived from an EMBL/GenBank/DDBJ whole genome shotgun (WGS) entry which is preliminary data.</text>
</comment>
<keyword evidence="2" id="KW-1133">Transmembrane helix</keyword>
<evidence type="ECO:0000256" key="1">
    <source>
        <dbReference type="SAM" id="MobiDB-lite"/>
    </source>
</evidence>
<gene>
    <name evidence="3" type="ORF">PGQ11_010919</name>
</gene>
<feature type="region of interest" description="Disordered" evidence="1">
    <location>
        <begin position="167"/>
        <end position="195"/>
    </location>
</feature>
<sequence length="195" mass="20560">MPPPTTAAAAGPNSSNSSSNRNCGALAPWPSWMTGVGAFLPQMAPTRLAPHTTTTITTTTTSTPVTTITTTTTTAAAAATAATTTCAPAPSSSWLPVAEAGANALGVSLWAQWGSTLGVWGAVVPLVLFGAWGVVTRNMLRWRWFWEMAVVWRLFDEDEFKKAEKAKKRAAPIQKKVGGGQEEGGRQERGEALFV</sequence>
<feature type="compositionally biased region" description="Basic and acidic residues" evidence="1">
    <location>
        <begin position="183"/>
        <end position="195"/>
    </location>
</feature>
<evidence type="ECO:0000313" key="3">
    <source>
        <dbReference type="EMBL" id="KAK8855007.1"/>
    </source>
</evidence>
<accession>A0ABR2HXY3</accession>
<name>A0ABR2HXY3_9PEZI</name>
<evidence type="ECO:0000313" key="4">
    <source>
        <dbReference type="Proteomes" id="UP001390339"/>
    </source>
</evidence>
<evidence type="ECO:0000256" key="2">
    <source>
        <dbReference type="SAM" id="Phobius"/>
    </source>
</evidence>
<keyword evidence="4" id="KW-1185">Reference proteome</keyword>
<reference evidence="3 4" key="1">
    <citation type="journal article" date="2024" name="IMA Fungus">
        <title>Apiospora arundinis, a panoply of carbohydrate-active enzymes and secondary metabolites.</title>
        <authorList>
            <person name="Sorensen T."/>
            <person name="Petersen C."/>
            <person name="Muurmann A.T."/>
            <person name="Christiansen J.V."/>
            <person name="Brundto M.L."/>
            <person name="Overgaard C.K."/>
            <person name="Boysen A.T."/>
            <person name="Wollenberg R.D."/>
            <person name="Larsen T.O."/>
            <person name="Sorensen J.L."/>
            <person name="Nielsen K.L."/>
            <person name="Sondergaard T.E."/>
        </authorList>
    </citation>
    <scope>NUCLEOTIDE SEQUENCE [LARGE SCALE GENOMIC DNA]</scope>
    <source>
        <strain evidence="3 4">AAU 773</strain>
    </source>
</reference>
<dbReference type="Proteomes" id="UP001390339">
    <property type="component" value="Unassembled WGS sequence"/>
</dbReference>
<feature type="region of interest" description="Disordered" evidence="1">
    <location>
        <begin position="1"/>
        <end position="22"/>
    </location>
</feature>
<dbReference type="EMBL" id="JAPCWZ010000007">
    <property type="protein sequence ID" value="KAK8855007.1"/>
    <property type="molecule type" value="Genomic_DNA"/>
</dbReference>
<keyword evidence="2" id="KW-0472">Membrane</keyword>
<protein>
    <submittedName>
        <fullName evidence="3">Uncharacterized protein</fullName>
    </submittedName>
</protein>
<feature type="transmembrane region" description="Helical" evidence="2">
    <location>
        <begin position="117"/>
        <end position="135"/>
    </location>
</feature>
<proteinExistence type="predicted"/>
<organism evidence="3 4">
    <name type="scientific">Apiospora arundinis</name>
    <dbReference type="NCBI Taxonomy" id="335852"/>
    <lineage>
        <taxon>Eukaryota</taxon>
        <taxon>Fungi</taxon>
        <taxon>Dikarya</taxon>
        <taxon>Ascomycota</taxon>
        <taxon>Pezizomycotina</taxon>
        <taxon>Sordariomycetes</taxon>
        <taxon>Xylariomycetidae</taxon>
        <taxon>Amphisphaeriales</taxon>
        <taxon>Apiosporaceae</taxon>
        <taxon>Apiospora</taxon>
    </lineage>
</organism>